<evidence type="ECO:0000313" key="3">
    <source>
        <dbReference type="Proteomes" id="UP000467105"/>
    </source>
</evidence>
<dbReference type="EMBL" id="AP022614">
    <property type="protein sequence ID" value="BBZ42841.1"/>
    <property type="molecule type" value="Genomic_DNA"/>
</dbReference>
<protein>
    <submittedName>
        <fullName evidence="2">Uncharacterized protein</fullName>
    </submittedName>
</protein>
<evidence type="ECO:0000256" key="1">
    <source>
        <dbReference type="SAM" id="MobiDB-lite"/>
    </source>
</evidence>
<name>A0A7I7YPY4_9MYCO</name>
<organism evidence="2 3">
    <name type="scientific">Mycobacterium parmense</name>
    <dbReference type="NCBI Taxonomy" id="185642"/>
    <lineage>
        <taxon>Bacteria</taxon>
        <taxon>Bacillati</taxon>
        <taxon>Actinomycetota</taxon>
        <taxon>Actinomycetes</taxon>
        <taxon>Mycobacteriales</taxon>
        <taxon>Mycobacteriaceae</taxon>
        <taxon>Mycobacterium</taxon>
        <taxon>Mycobacterium simiae complex</taxon>
    </lineage>
</organism>
<sequence>MPGIPSPSRGPVPKAVSAAESKYHAAQRIWGLNRCYPIVKVSMAMRVVVVRERLKGQVAHDEFPAHPAHRPNLGYTRIGRRQAMDIFIGMPSMIQLHPISTVPPSSGEKLVANNDPYTGTGFAMFPQVRYGVGCRRTQPWLHRTAAFARVDGSDPEQARAGGALPEVGPTEENPCL</sequence>
<accession>A0A7I7YPY4</accession>
<proteinExistence type="predicted"/>
<gene>
    <name evidence="2" type="ORF">MPRM_01220</name>
</gene>
<dbReference type="Proteomes" id="UP000467105">
    <property type="component" value="Chromosome"/>
</dbReference>
<dbReference type="AlphaFoldDB" id="A0A7I7YPY4"/>
<keyword evidence="3" id="KW-1185">Reference proteome</keyword>
<evidence type="ECO:0000313" key="2">
    <source>
        <dbReference type="EMBL" id="BBZ42841.1"/>
    </source>
</evidence>
<feature type="region of interest" description="Disordered" evidence="1">
    <location>
        <begin position="152"/>
        <end position="176"/>
    </location>
</feature>
<reference evidence="2 3" key="1">
    <citation type="journal article" date="2019" name="Emerg. Microbes Infect.">
        <title>Comprehensive subspecies identification of 175 nontuberculous mycobacteria species based on 7547 genomic profiles.</title>
        <authorList>
            <person name="Matsumoto Y."/>
            <person name="Kinjo T."/>
            <person name="Motooka D."/>
            <person name="Nabeya D."/>
            <person name="Jung N."/>
            <person name="Uechi K."/>
            <person name="Horii T."/>
            <person name="Iida T."/>
            <person name="Fujita J."/>
            <person name="Nakamura S."/>
        </authorList>
    </citation>
    <scope>NUCLEOTIDE SEQUENCE [LARGE SCALE GENOMIC DNA]</scope>
    <source>
        <strain evidence="2 3">JCM 14742</strain>
    </source>
</reference>